<evidence type="ECO:0000313" key="2">
    <source>
        <dbReference type="Proteomes" id="UP000242188"/>
    </source>
</evidence>
<evidence type="ECO:0000313" key="1">
    <source>
        <dbReference type="EMBL" id="OWF53561.1"/>
    </source>
</evidence>
<protein>
    <submittedName>
        <fullName evidence="1">Uncharacterized protein</fullName>
    </submittedName>
</protein>
<dbReference type="EMBL" id="NEDP02001335">
    <property type="protein sequence ID" value="OWF53561.1"/>
    <property type="molecule type" value="Genomic_DNA"/>
</dbReference>
<keyword evidence="2" id="KW-1185">Reference proteome</keyword>
<dbReference type="Proteomes" id="UP000242188">
    <property type="component" value="Unassembled WGS sequence"/>
</dbReference>
<proteinExistence type="predicted"/>
<sequence length="268" mass="30161">MARNKRLSTPGYFTSTKGHSVLRNKWGYGGRAMSPVDDLYLSDVYRPRNTSYYDTTGTENEIRRNVNRELLFSSHAADDAFDVAAKSRNRDQEILREATNAIVNTETHASPKAAVAARRARSHSHFTYHHPTAAPKSYLPPPKTTTISTPSYSYVRRPRKEAALVGSRVDVVTPKSRKPKSEYAAKVIRRIRKEERDQTVPEDVTVSVKSTSKPVVSITTAAFRRRPFLPSTKPPSINNHSVLFSVPSSNLTKLLVIDKHILQRFARS</sequence>
<gene>
    <name evidence="1" type="ORF">KP79_PYT13674</name>
</gene>
<name>A0A210QXZ9_MIZYE</name>
<dbReference type="OrthoDB" id="6111893at2759"/>
<reference evidence="1 2" key="1">
    <citation type="journal article" date="2017" name="Nat. Ecol. Evol.">
        <title>Scallop genome provides insights into evolution of bilaterian karyotype and development.</title>
        <authorList>
            <person name="Wang S."/>
            <person name="Zhang J."/>
            <person name="Jiao W."/>
            <person name="Li J."/>
            <person name="Xun X."/>
            <person name="Sun Y."/>
            <person name="Guo X."/>
            <person name="Huan P."/>
            <person name="Dong B."/>
            <person name="Zhang L."/>
            <person name="Hu X."/>
            <person name="Sun X."/>
            <person name="Wang J."/>
            <person name="Zhao C."/>
            <person name="Wang Y."/>
            <person name="Wang D."/>
            <person name="Huang X."/>
            <person name="Wang R."/>
            <person name="Lv J."/>
            <person name="Li Y."/>
            <person name="Zhang Z."/>
            <person name="Liu B."/>
            <person name="Lu W."/>
            <person name="Hui Y."/>
            <person name="Liang J."/>
            <person name="Zhou Z."/>
            <person name="Hou R."/>
            <person name="Li X."/>
            <person name="Liu Y."/>
            <person name="Li H."/>
            <person name="Ning X."/>
            <person name="Lin Y."/>
            <person name="Zhao L."/>
            <person name="Xing Q."/>
            <person name="Dou J."/>
            <person name="Li Y."/>
            <person name="Mao J."/>
            <person name="Guo H."/>
            <person name="Dou H."/>
            <person name="Li T."/>
            <person name="Mu C."/>
            <person name="Jiang W."/>
            <person name="Fu Q."/>
            <person name="Fu X."/>
            <person name="Miao Y."/>
            <person name="Liu J."/>
            <person name="Yu Q."/>
            <person name="Li R."/>
            <person name="Liao H."/>
            <person name="Li X."/>
            <person name="Kong Y."/>
            <person name="Jiang Z."/>
            <person name="Chourrout D."/>
            <person name="Li R."/>
            <person name="Bao Z."/>
        </authorList>
    </citation>
    <scope>NUCLEOTIDE SEQUENCE [LARGE SCALE GENOMIC DNA]</scope>
    <source>
        <strain evidence="1 2">PY_sf001</strain>
    </source>
</reference>
<accession>A0A210QXZ9</accession>
<dbReference type="AlphaFoldDB" id="A0A210QXZ9"/>
<comment type="caution">
    <text evidence="1">The sequence shown here is derived from an EMBL/GenBank/DDBJ whole genome shotgun (WGS) entry which is preliminary data.</text>
</comment>
<organism evidence="1 2">
    <name type="scientific">Mizuhopecten yessoensis</name>
    <name type="common">Japanese scallop</name>
    <name type="synonym">Patinopecten yessoensis</name>
    <dbReference type="NCBI Taxonomy" id="6573"/>
    <lineage>
        <taxon>Eukaryota</taxon>
        <taxon>Metazoa</taxon>
        <taxon>Spiralia</taxon>
        <taxon>Lophotrochozoa</taxon>
        <taxon>Mollusca</taxon>
        <taxon>Bivalvia</taxon>
        <taxon>Autobranchia</taxon>
        <taxon>Pteriomorphia</taxon>
        <taxon>Pectinida</taxon>
        <taxon>Pectinoidea</taxon>
        <taxon>Pectinidae</taxon>
        <taxon>Mizuhopecten</taxon>
    </lineage>
</organism>